<comment type="caution">
    <text evidence="1">The sequence shown here is derived from an EMBL/GenBank/DDBJ whole genome shotgun (WGS) entry which is preliminary data.</text>
</comment>
<reference evidence="1 2" key="1">
    <citation type="submission" date="2018-08" db="EMBL/GenBank/DDBJ databases">
        <title>A genome reference for cultivated species of the human gut microbiota.</title>
        <authorList>
            <person name="Zou Y."/>
            <person name="Xue W."/>
            <person name="Luo G."/>
        </authorList>
    </citation>
    <scope>NUCLEOTIDE SEQUENCE [LARGE SCALE GENOMIC DNA]</scope>
    <source>
        <strain evidence="1 2">OM03-2</strain>
    </source>
</reference>
<protein>
    <submittedName>
        <fullName evidence="1">Uncharacterized protein</fullName>
    </submittedName>
</protein>
<sequence>MQLHDILLLRSSAILPEAISAGGLTPTTDTSLFLTTYRTPLKNCFYIQYIVAQNIQIYFILYYFAQNKDFFSGVPIEVGAISQLI</sequence>
<evidence type="ECO:0000313" key="2">
    <source>
        <dbReference type="Proteomes" id="UP000260841"/>
    </source>
</evidence>
<proteinExistence type="predicted"/>
<organism evidence="1 2">
    <name type="scientific">Dorea formicigenerans</name>
    <dbReference type="NCBI Taxonomy" id="39486"/>
    <lineage>
        <taxon>Bacteria</taxon>
        <taxon>Bacillati</taxon>
        <taxon>Bacillota</taxon>
        <taxon>Clostridia</taxon>
        <taxon>Lachnospirales</taxon>
        <taxon>Lachnospiraceae</taxon>
        <taxon>Dorea</taxon>
    </lineage>
</organism>
<dbReference type="AlphaFoldDB" id="A0A3E5EMP7"/>
<accession>A0A3E5EMP7</accession>
<name>A0A3E5EMP7_9FIRM</name>
<dbReference type="EMBL" id="QSVB01000011">
    <property type="protein sequence ID" value="RGN90231.1"/>
    <property type="molecule type" value="Genomic_DNA"/>
</dbReference>
<evidence type="ECO:0000313" key="1">
    <source>
        <dbReference type="EMBL" id="RGN90231.1"/>
    </source>
</evidence>
<dbReference type="Proteomes" id="UP000260841">
    <property type="component" value="Unassembled WGS sequence"/>
</dbReference>
<gene>
    <name evidence="1" type="ORF">DXB36_10715</name>
</gene>